<dbReference type="RefSeq" id="WP_087455621.1">
    <property type="nucleotide sequence ID" value="NZ_CP021434.1"/>
</dbReference>
<dbReference type="EMBL" id="CP021434">
    <property type="protein sequence ID" value="ARU60234.1"/>
    <property type="molecule type" value="Genomic_DNA"/>
</dbReference>
<organism evidence="2 3">
    <name type="scientific">Tumebacillus avium</name>
    <dbReference type="NCBI Taxonomy" id="1903704"/>
    <lineage>
        <taxon>Bacteria</taxon>
        <taxon>Bacillati</taxon>
        <taxon>Bacillota</taxon>
        <taxon>Bacilli</taxon>
        <taxon>Bacillales</taxon>
        <taxon>Alicyclobacillaceae</taxon>
        <taxon>Tumebacillus</taxon>
    </lineage>
</organism>
<dbReference type="AlphaFoldDB" id="A0A1Y0ILK1"/>
<gene>
    <name evidence="2" type="ORF">CBW65_03535</name>
</gene>
<dbReference type="InterPro" id="IPR000182">
    <property type="entry name" value="GNAT_dom"/>
</dbReference>
<dbReference type="InterPro" id="IPR016181">
    <property type="entry name" value="Acyl_CoA_acyltransferase"/>
</dbReference>
<proteinExistence type="predicted"/>
<dbReference type="SUPFAM" id="SSF55729">
    <property type="entry name" value="Acyl-CoA N-acyltransferases (Nat)"/>
    <property type="match status" value="1"/>
</dbReference>
<keyword evidence="3" id="KW-1185">Reference proteome</keyword>
<evidence type="ECO:0000313" key="3">
    <source>
        <dbReference type="Proteomes" id="UP000195437"/>
    </source>
</evidence>
<dbReference type="OrthoDB" id="2381102at2"/>
<dbReference type="KEGG" id="tum:CBW65_03535"/>
<dbReference type="Proteomes" id="UP000195437">
    <property type="component" value="Chromosome"/>
</dbReference>
<keyword evidence="2" id="KW-0808">Transferase</keyword>
<sequence>MEYRRITSIDDPLFKQMHELMGKVFPKEEVLEFSLWADPLQDPGIRVFVAVEDGKVVGATEYRYYADMQVAMTDFTIIGVDGKGIGPFLANQRREDLLKVVADAGRELKGMFAEIYNPYLVEAYGFGGVKSMNPYVRREVLSHLGYRKLDFPYVHPSWEGDGEAVSGLDLCYLSYEPGVESLPAELIVQFLTTYYAILPNKPESWEQMVEGLRGKETVKLLAI</sequence>
<protein>
    <submittedName>
        <fullName evidence="2">GNAT family acetyltransferase</fullName>
    </submittedName>
</protein>
<evidence type="ECO:0000313" key="2">
    <source>
        <dbReference type="EMBL" id="ARU60234.1"/>
    </source>
</evidence>
<accession>A0A1Y0ILK1</accession>
<evidence type="ECO:0000259" key="1">
    <source>
        <dbReference type="PROSITE" id="PS51186"/>
    </source>
</evidence>
<name>A0A1Y0ILK1_9BACL</name>
<dbReference type="GO" id="GO:0016747">
    <property type="term" value="F:acyltransferase activity, transferring groups other than amino-acyl groups"/>
    <property type="evidence" value="ECO:0007669"/>
    <property type="project" value="InterPro"/>
</dbReference>
<dbReference type="PROSITE" id="PS51186">
    <property type="entry name" value="GNAT"/>
    <property type="match status" value="1"/>
</dbReference>
<reference evidence="3" key="1">
    <citation type="submission" date="2017-05" db="EMBL/GenBank/DDBJ databases">
        <authorList>
            <person name="Sung H."/>
        </authorList>
    </citation>
    <scope>NUCLEOTIDE SEQUENCE [LARGE SCALE GENOMIC DNA]</scope>
    <source>
        <strain evidence="3">AR23208</strain>
    </source>
</reference>
<feature type="domain" description="N-acetyltransferase" evidence="1">
    <location>
        <begin position="1"/>
        <end position="171"/>
    </location>
</feature>
<dbReference type="Gene3D" id="3.40.630.30">
    <property type="match status" value="1"/>
</dbReference>